<protein>
    <submittedName>
        <fullName evidence="1">Uncharacterized protein</fullName>
    </submittedName>
</protein>
<evidence type="ECO:0000313" key="1">
    <source>
        <dbReference type="EMBL" id="KAI4357191.1"/>
    </source>
</evidence>
<organism evidence="1 2">
    <name type="scientific">Bauhinia variegata</name>
    <name type="common">Purple orchid tree</name>
    <name type="synonym">Phanera variegata</name>
    <dbReference type="NCBI Taxonomy" id="167791"/>
    <lineage>
        <taxon>Eukaryota</taxon>
        <taxon>Viridiplantae</taxon>
        <taxon>Streptophyta</taxon>
        <taxon>Embryophyta</taxon>
        <taxon>Tracheophyta</taxon>
        <taxon>Spermatophyta</taxon>
        <taxon>Magnoliopsida</taxon>
        <taxon>eudicotyledons</taxon>
        <taxon>Gunneridae</taxon>
        <taxon>Pentapetalae</taxon>
        <taxon>rosids</taxon>
        <taxon>fabids</taxon>
        <taxon>Fabales</taxon>
        <taxon>Fabaceae</taxon>
        <taxon>Cercidoideae</taxon>
        <taxon>Cercideae</taxon>
        <taxon>Bauhiniinae</taxon>
        <taxon>Bauhinia</taxon>
    </lineage>
</organism>
<dbReference type="EMBL" id="CM039426">
    <property type="protein sequence ID" value="KAI4357191.1"/>
    <property type="molecule type" value="Genomic_DNA"/>
</dbReference>
<comment type="caution">
    <text evidence="1">The sequence shown here is derived from an EMBL/GenBank/DDBJ whole genome shotgun (WGS) entry which is preliminary data.</text>
</comment>
<evidence type="ECO:0000313" key="2">
    <source>
        <dbReference type="Proteomes" id="UP000828941"/>
    </source>
</evidence>
<reference evidence="1 2" key="1">
    <citation type="journal article" date="2022" name="DNA Res.">
        <title>Chromosomal-level genome assembly of the orchid tree Bauhinia variegata (Leguminosae; Cercidoideae) supports the allotetraploid origin hypothesis of Bauhinia.</title>
        <authorList>
            <person name="Zhong Y."/>
            <person name="Chen Y."/>
            <person name="Zheng D."/>
            <person name="Pang J."/>
            <person name="Liu Y."/>
            <person name="Luo S."/>
            <person name="Meng S."/>
            <person name="Qian L."/>
            <person name="Wei D."/>
            <person name="Dai S."/>
            <person name="Zhou R."/>
        </authorList>
    </citation>
    <scope>NUCLEOTIDE SEQUENCE [LARGE SCALE GENOMIC DNA]</scope>
    <source>
        <strain evidence="1">BV-YZ2020</strain>
    </source>
</reference>
<gene>
    <name evidence="1" type="ORF">L6164_001157</name>
</gene>
<accession>A0ACB9Q8M8</accession>
<name>A0ACB9Q8M8_BAUVA</name>
<keyword evidence="2" id="KW-1185">Reference proteome</keyword>
<sequence length="294" mass="33536">MEQVDYVGNPYSNTRNLEWRNHPNFSWKNSNTSVLNPANLSTLKTSSFEFYRLDNILTKTQEKYDSRVENNDSSIRNLDAYLRKLQSQVDQIVKLVSEKTPGTSTNNPLANAQEHAKAIIQGVRLFLATSRALVDVEMGKLTLRCGDEQVRYNILDDMKWKERKSTKPCFMMQNQRTKEKEEVGEQLPTIIPMLSEDSSKSSLENPQESKKVELVEEKIGESLVENGRLVMATTRALLEIPNGELILCFGSEIITFAMPFYNQIKEEPPDEVKQLSLHHPCKNEGASFSIFEAP</sequence>
<proteinExistence type="predicted"/>
<dbReference type="Proteomes" id="UP000828941">
    <property type="component" value="Chromosome 1"/>
</dbReference>